<dbReference type="InterPro" id="IPR004520">
    <property type="entry name" value="GTPase_MnmE"/>
</dbReference>
<dbReference type="GO" id="GO:0005525">
    <property type="term" value="F:GTP binding"/>
    <property type="evidence" value="ECO:0007669"/>
    <property type="project" value="UniProtKB-KW"/>
</dbReference>
<dbReference type="Pfam" id="PF01926">
    <property type="entry name" value="MMR_HSR1"/>
    <property type="match status" value="1"/>
</dbReference>
<dbReference type="EMBL" id="ML210154">
    <property type="protein sequence ID" value="TFK28690.1"/>
    <property type="molecule type" value="Genomic_DNA"/>
</dbReference>
<dbReference type="Gene3D" id="1.20.120.430">
    <property type="entry name" value="tRNA modification GTPase MnmE domain 2"/>
    <property type="match status" value="1"/>
</dbReference>
<gene>
    <name evidence="8" type="ORF">FA15DRAFT_583909</name>
</gene>
<sequence>MLFPWTRIPKPASLQQIIRRNTTLVPSDAQRSTIYALATPPGRGGVAVVRVSGPDALQAWRRMVKGIGVDAETVPSPWRLRRCKIVHPSNGETIDDGLAVYFKGKCGPKSFTTEDVVEFHLHSGPAVIAAALSALSTFPTCRPASPGEFTRRAFLNGRMDLTQVEGLKDLIDAGTEAQRRIALRATEGAVREKFDELRKRVISALAKLEALIDFGEGEEIEEGVYNEAKSQISEVLGIIRGYLDDKRRGELLRTGIRLAIFGPPNAGKSSLLNILAQREAAIVTAIPGTTRDVLELSLDIGGLPVVVSDTAGLRRTKDTVEQIGIERARKAVESSDVSICVLSLPELQNSINLQLPAQGDGDSNWRSLVKPETYFILNKEDLMPSSWEPSPDELRKLGVHPEKTWVTSLSGKQGVDSFLQGFAAALQQHRFGITDSALTASQSPIITRQRHRENLENASMFLESALAYGPDDVVFAAEELRYAANAIGRVTGAIGVEDVLDAVFRDFCIGK</sequence>
<evidence type="ECO:0000256" key="5">
    <source>
        <dbReference type="ARBA" id="ARBA00023134"/>
    </source>
</evidence>
<dbReference type="GO" id="GO:0005739">
    <property type="term" value="C:mitochondrion"/>
    <property type="evidence" value="ECO:0007669"/>
    <property type="project" value="UniProtKB-SubCell"/>
</dbReference>
<dbReference type="InterPro" id="IPR006073">
    <property type="entry name" value="GTP-bd"/>
</dbReference>
<dbReference type="NCBIfam" id="TIGR00450">
    <property type="entry name" value="mnmE_trmE_thdF"/>
    <property type="match status" value="1"/>
</dbReference>
<comment type="similarity">
    <text evidence="2 6">Belongs to the TRAFAC class TrmE-Era-EngA-EngB-Septin-like GTPase superfamily. TrmE GTPase family.</text>
</comment>
<evidence type="ECO:0000256" key="3">
    <source>
        <dbReference type="ARBA" id="ARBA00022694"/>
    </source>
</evidence>
<keyword evidence="9" id="KW-1185">Reference proteome</keyword>
<dbReference type="SUPFAM" id="SSF116878">
    <property type="entry name" value="TrmE connector domain"/>
    <property type="match status" value="1"/>
</dbReference>
<dbReference type="HAMAP" id="MF_00379">
    <property type="entry name" value="GTPase_MnmE"/>
    <property type="match status" value="1"/>
</dbReference>
<keyword evidence="5 6" id="KW-0342">GTP-binding</keyword>
<dbReference type="InterPro" id="IPR027368">
    <property type="entry name" value="MnmE_dom2"/>
</dbReference>
<dbReference type="OrthoDB" id="188276at2759"/>
<dbReference type="Pfam" id="PF12631">
    <property type="entry name" value="MnmE_helical"/>
    <property type="match status" value="1"/>
</dbReference>
<dbReference type="InterPro" id="IPR005225">
    <property type="entry name" value="Small_GTP-bd"/>
</dbReference>
<proteinExistence type="inferred from homology"/>
<dbReference type="SUPFAM" id="SSF52540">
    <property type="entry name" value="P-loop containing nucleoside triphosphate hydrolases"/>
    <property type="match status" value="1"/>
</dbReference>
<dbReference type="CDD" id="cd14858">
    <property type="entry name" value="TrmE_N"/>
    <property type="match status" value="1"/>
</dbReference>
<evidence type="ECO:0000313" key="8">
    <source>
        <dbReference type="EMBL" id="TFK28690.1"/>
    </source>
</evidence>
<dbReference type="GO" id="GO:0003924">
    <property type="term" value="F:GTPase activity"/>
    <property type="evidence" value="ECO:0007669"/>
    <property type="project" value="InterPro"/>
</dbReference>
<evidence type="ECO:0000313" key="9">
    <source>
        <dbReference type="Proteomes" id="UP000307440"/>
    </source>
</evidence>
<name>A0A5C3L7G2_COPMA</name>
<evidence type="ECO:0000259" key="7">
    <source>
        <dbReference type="SMART" id="SM00382"/>
    </source>
</evidence>
<dbReference type="PANTHER" id="PTHR42714">
    <property type="entry name" value="TRNA MODIFICATION GTPASE GTPBP3"/>
    <property type="match status" value="1"/>
</dbReference>
<reference evidence="8 9" key="1">
    <citation type="journal article" date="2019" name="Nat. Ecol. Evol.">
        <title>Megaphylogeny resolves global patterns of mushroom evolution.</title>
        <authorList>
            <person name="Varga T."/>
            <person name="Krizsan K."/>
            <person name="Foldi C."/>
            <person name="Dima B."/>
            <person name="Sanchez-Garcia M."/>
            <person name="Sanchez-Ramirez S."/>
            <person name="Szollosi G.J."/>
            <person name="Szarkandi J.G."/>
            <person name="Papp V."/>
            <person name="Albert L."/>
            <person name="Andreopoulos W."/>
            <person name="Angelini C."/>
            <person name="Antonin V."/>
            <person name="Barry K.W."/>
            <person name="Bougher N.L."/>
            <person name="Buchanan P."/>
            <person name="Buyck B."/>
            <person name="Bense V."/>
            <person name="Catcheside P."/>
            <person name="Chovatia M."/>
            <person name="Cooper J."/>
            <person name="Damon W."/>
            <person name="Desjardin D."/>
            <person name="Finy P."/>
            <person name="Geml J."/>
            <person name="Haridas S."/>
            <person name="Hughes K."/>
            <person name="Justo A."/>
            <person name="Karasinski D."/>
            <person name="Kautmanova I."/>
            <person name="Kiss B."/>
            <person name="Kocsube S."/>
            <person name="Kotiranta H."/>
            <person name="LaButti K.M."/>
            <person name="Lechner B.E."/>
            <person name="Liimatainen K."/>
            <person name="Lipzen A."/>
            <person name="Lukacs Z."/>
            <person name="Mihaltcheva S."/>
            <person name="Morgado L.N."/>
            <person name="Niskanen T."/>
            <person name="Noordeloos M.E."/>
            <person name="Ohm R.A."/>
            <person name="Ortiz-Santana B."/>
            <person name="Ovrebo C."/>
            <person name="Racz N."/>
            <person name="Riley R."/>
            <person name="Savchenko A."/>
            <person name="Shiryaev A."/>
            <person name="Soop K."/>
            <person name="Spirin V."/>
            <person name="Szebenyi C."/>
            <person name="Tomsovsky M."/>
            <person name="Tulloss R.E."/>
            <person name="Uehling J."/>
            <person name="Grigoriev I.V."/>
            <person name="Vagvolgyi C."/>
            <person name="Papp T."/>
            <person name="Martin F.M."/>
            <person name="Miettinen O."/>
            <person name="Hibbett D.S."/>
            <person name="Nagy L.G."/>
        </authorList>
    </citation>
    <scope>NUCLEOTIDE SEQUENCE [LARGE SCALE GENOMIC DNA]</scope>
    <source>
        <strain evidence="8 9">CBS 121175</strain>
    </source>
</reference>
<dbReference type="InterPro" id="IPR027266">
    <property type="entry name" value="TrmE/GcvT-like"/>
</dbReference>
<dbReference type="InterPro" id="IPR025867">
    <property type="entry name" value="MnmE_helical"/>
</dbReference>
<evidence type="ECO:0000256" key="4">
    <source>
        <dbReference type="ARBA" id="ARBA00022741"/>
    </source>
</evidence>
<keyword evidence="3 6" id="KW-0819">tRNA processing</keyword>
<dbReference type="PANTHER" id="PTHR42714:SF2">
    <property type="entry name" value="TRNA MODIFICATION GTPASE GTPBP3, MITOCHONDRIAL"/>
    <property type="match status" value="1"/>
</dbReference>
<evidence type="ECO:0000256" key="1">
    <source>
        <dbReference type="ARBA" id="ARBA00004173"/>
    </source>
</evidence>
<evidence type="ECO:0000256" key="2">
    <source>
        <dbReference type="ARBA" id="ARBA00011043"/>
    </source>
</evidence>
<evidence type="ECO:0000256" key="6">
    <source>
        <dbReference type="RuleBase" id="RU003313"/>
    </source>
</evidence>
<dbReference type="SMART" id="SM00382">
    <property type="entry name" value="AAA"/>
    <property type="match status" value="1"/>
</dbReference>
<dbReference type="Pfam" id="PF10396">
    <property type="entry name" value="TrmE_N"/>
    <property type="match status" value="1"/>
</dbReference>
<dbReference type="FunFam" id="3.30.1360.120:FF:000007">
    <property type="entry name" value="tRNA modification GTPase GTPBP3, mitochondrial"/>
    <property type="match status" value="1"/>
</dbReference>
<dbReference type="Gene3D" id="3.30.1360.120">
    <property type="entry name" value="Probable tRNA modification gtpase trme, domain 1"/>
    <property type="match status" value="1"/>
</dbReference>
<dbReference type="STRING" id="230819.A0A5C3L7G2"/>
<dbReference type="InterPro" id="IPR018948">
    <property type="entry name" value="GTP-bd_TrmE_N"/>
</dbReference>
<dbReference type="NCBIfam" id="NF003661">
    <property type="entry name" value="PRK05291.1-3"/>
    <property type="match status" value="1"/>
</dbReference>
<accession>A0A5C3L7G2</accession>
<comment type="subcellular location">
    <subcellularLocation>
        <location evidence="1">Mitochondrion</location>
    </subcellularLocation>
</comment>
<protein>
    <submittedName>
        <fullName evidence="8">tRNA modification GTPase GTPBP3</fullName>
    </submittedName>
</protein>
<dbReference type="AlphaFoldDB" id="A0A5C3L7G2"/>
<dbReference type="InterPro" id="IPR027417">
    <property type="entry name" value="P-loop_NTPase"/>
</dbReference>
<dbReference type="NCBIfam" id="TIGR00231">
    <property type="entry name" value="small_GTP"/>
    <property type="match status" value="1"/>
</dbReference>
<dbReference type="GO" id="GO:0002098">
    <property type="term" value="P:tRNA wobble uridine modification"/>
    <property type="evidence" value="ECO:0007669"/>
    <property type="project" value="TreeGrafter"/>
</dbReference>
<organism evidence="8 9">
    <name type="scientific">Coprinopsis marcescibilis</name>
    <name type="common">Agaric fungus</name>
    <name type="synonym">Psathyrella marcescibilis</name>
    <dbReference type="NCBI Taxonomy" id="230819"/>
    <lineage>
        <taxon>Eukaryota</taxon>
        <taxon>Fungi</taxon>
        <taxon>Dikarya</taxon>
        <taxon>Basidiomycota</taxon>
        <taxon>Agaricomycotina</taxon>
        <taxon>Agaricomycetes</taxon>
        <taxon>Agaricomycetidae</taxon>
        <taxon>Agaricales</taxon>
        <taxon>Agaricineae</taxon>
        <taxon>Psathyrellaceae</taxon>
        <taxon>Coprinopsis</taxon>
    </lineage>
</organism>
<dbReference type="InterPro" id="IPR031168">
    <property type="entry name" value="G_TrmE"/>
</dbReference>
<keyword evidence="4 6" id="KW-0547">Nucleotide-binding</keyword>
<dbReference type="Gene3D" id="3.40.50.300">
    <property type="entry name" value="P-loop containing nucleotide triphosphate hydrolases"/>
    <property type="match status" value="1"/>
</dbReference>
<dbReference type="CDD" id="cd04164">
    <property type="entry name" value="trmE"/>
    <property type="match status" value="1"/>
</dbReference>
<dbReference type="InterPro" id="IPR003593">
    <property type="entry name" value="AAA+_ATPase"/>
</dbReference>
<dbReference type="Proteomes" id="UP000307440">
    <property type="component" value="Unassembled WGS sequence"/>
</dbReference>
<feature type="domain" description="AAA+ ATPase" evidence="7">
    <location>
        <begin position="254"/>
        <end position="500"/>
    </location>
</feature>
<dbReference type="GO" id="GO:0030488">
    <property type="term" value="P:tRNA methylation"/>
    <property type="evidence" value="ECO:0007669"/>
    <property type="project" value="TreeGrafter"/>
</dbReference>